<feature type="region of interest" description="Disordered" evidence="3">
    <location>
        <begin position="2894"/>
        <end position="2921"/>
    </location>
</feature>
<feature type="transmembrane region" description="Helical" evidence="4">
    <location>
        <begin position="2414"/>
        <end position="2432"/>
    </location>
</feature>
<evidence type="ECO:0000256" key="2">
    <source>
        <dbReference type="ARBA" id="ARBA00022679"/>
    </source>
</evidence>
<feature type="transmembrane region" description="Helical" evidence="4">
    <location>
        <begin position="2753"/>
        <end position="2776"/>
    </location>
</feature>
<reference evidence="6" key="1">
    <citation type="submission" date="2021-02" db="EMBL/GenBank/DDBJ databases">
        <authorList>
            <person name="Dougan E. K."/>
            <person name="Rhodes N."/>
            <person name="Thang M."/>
            <person name="Chan C."/>
        </authorList>
    </citation>
    <scope>NUCLEOTIDE SEQUENCE</scope>
</reference>
<dbReference type="Gene3D" id="3.40.50.2000">
    <property type="entry name" value="Glycogen Phosphorylase B"/>
    <property type="match status" value="2"/>
</dbReference>
<evidence type="ECO:0000256" key="1">
    <source>
        <dbReference type="ARBA" id="ARBA00022676"/>
    </source>
</evidence>
<feature type="compositionally biased region" description="Acidic residues" evidence="3">
    <location>
        <begin position="2957"/>
        <end position="2974"/>
    </location>
</feature>
<feature type="transmembrane region" description="Helical" evidence="4">
    <location>
        <begin position="2575"/>
        <end position="2595"/>
    </location>
</feature>
<dbReference type="SUPFAM" id="SSF51445">
    <property type="entry name" value="(Trans)glycosidases"/>
    <property type="match status" value="2"/>
</dbReference>
<keyword evidence="4" id="KW-0472">Membrane</keyword>
<dbReference type="InterPro" id="IPR058655">
    <property type="entry name" value="Mok11-14/Ags1-like"/>
</dbReference>
<dbReference type="SUPFAM" id="SSF53756">
    <property type="entry name" value="UDP-Glycosyltransferase/glycogen phosphorylase"/>
    <property type="match status" value="1"/>
</dbReference>
<dbReference type="GO" id="GO:0047657">
    <property type="term" value="F:alpha-1,3-glucan synthase activity"/>
    <property type="evidence" value="ECO:0007669"/>
    <property type="project" value="UniProtKB-EC"/>
</dbReference>
<dbReference type="PANTHER" id="PTHR47182">
    <property type="entry name" value="CELL WALL ALPHA-1,3-GLUCAN SYNTHASE AGS1-RELATED"/>
    <property type="match status" value="1"/>
</dbReference>
<dbReference type="PANTHER" id="PTHR47182:SF5">
    <property type="entry name" value="CELL WALL ALPHA-1,3-GLUCAN SYNTHASE MOK12"/>
    <property type="match status" value="1"/>
</dbReference>
<keyword evidence="4" id="KW-1133">Transmembrane helix</keyword>
<feature type="transmembrane region" description="Helical" evidence="4">
    <location>
        <begin position="2653"/>
        <end position="2673"/>
    </location>
</feature>
<keyword evidence="1" id="KW-0328">Glycosyltransferase</keyword>
<dbReference type="SMART" id="SM00642">
    <property type="entry name" value="Aamy"/>
    <property type="match status" value="2"/>
</dbReference>
<evidence type="ECO:0000256" key="4">
    <source>
        <dbReference type="SAM" id="Phobius"/>
    </source>
</evidence>
<organism evidence="6 7">
    <name type="scientific">Polarella glacialis</name>
    <name type="common">Dinoflagellate</name>
    <dbReference type="NCBI Taxonomy" id="89957"/>
    <lineage>
        <taxon>Eukaryota</taxon>
        <taxon>Sar</taxon>
        <taxon>Alveolata</taxon>
        <taxon>Dinophyceae</taxon>
        <taxon>Suessiales</taxon>
        <taxon>Suessiaceae</taxon>
        <taxon>Polarella</taxon>
    </lineage>
</organism>
<feature type="compositionally biased region" description="Low complexity" evidence="3">
    <location>
        <begin position="2988"/>
        <end position="3010"/>
    </location>
</feature>
<sequence>MTFRHGGDFSGLKKKLPYIKGLGCQAIWISPVFQNGFNSYHQYAQQDFTLLDRRLGTLAELREVIAAAHEMGMYVLIDVVMNHMGNAFYFEGQEKESAPFRMHENNNLREYRLIPRQASSKLHDTPAGQQPYVDFWYNNTWDPEAVYNGPFYGQWGEAAWDEGNGTYDSSDFHHNGDLQNYAHPFEINVAKIYGVMDDLRLEHRRVQDKYIAMSQALIASVDVDGFRVDTPMQVPLPFFKRWAPAIRAFAKTLGKDRFGIFGEFYVTPERYATMTGRGRDNTMYGREEFLPGPATLKGGIVYPYFWYMFTAMVYKRPEFADGFALAYAEENKMIDTFDPLTNRSEYAMWIFCNNHDNWRLQTLTGTQQLRMCLAVITFWPGVPLHYAGDEQDLSTPGSGLDGWSREELSVSMAWRALRTTPEGNPADRDNFDMTSPSYRYVARLNALRRSYLGDFGQDLCDQVQTPSPQIPEVLVFVRACTSLLPVLVAANFHTNETRDVSFKAPWAQGVVLIDAVAEQAPLVVELGAEGLASFQLLPLAVVVLVPAPVRPVPPVVVAVWPSHGMIVVAARGGNSTASGLNITLSFDRCMDPSVANLARLDGQLGFVCAGIGCACKELKMLLRDTDGLADGLHEVELEQGLQADDGAETFAAFHSNFLVRGEERTVISDPGEFEQPGLICRDFGHLCHKAAGAGWMRMQNVKPGSEWSEWRRYDNVSHWNVEPGRPVLVQYHAGGSSSYVRGDCVDARGSRCFVGWHAEMFLRGDWNGWGDVDDGRMEKVDHFTWAATVTLSSFSRAKFAPQEGWTKSYGVHPDRPLLYGLPLFDPRHKTFQYEPLMSGTESSRRWMMQNGHWNEEQSMASGAEFATELWVGYRCTAEQPECPVPTKESGTWTCYGFSSSQDMSWCRDAVMDTCWEYSVNNGSSAMSECGGCSCCRRAQIPVLSGPRSTCCILFNDLLLNYTVTSDLSRCAPVPIRQAPADERFVVQEGVANFTFLCDALKPGSISPVQDAGSVPEELGEGASIDDTRHWSAARLARAEAEFLETGFERMPSPANWHNEVAYSVVVDRFANGDLTNDLTNIPDFQRKELDSKGKEPWSLHKWRHGGDLQGLKGRLAYLSALGVTLLAVSPIFHNDRGEYHGFCTSDPARIDSGFGTASLLRSLVQEAHTLGMRVVLEVQVDHVCGRGLQYRRSKDHGIDRVSACVQEFEELYRNTSRSSVMSATRQGELDFGESIPTHLSHQEFFTRCGPRDMYRPHVHDFSMEPQNSPEFEAAQLWTEFFAADSFRFDTLNTDFQEVYTNLLKYWIAYADIDGFRVSNAAYVSADFSAYLSTHARYYAARLGKDSFLMLAEVAHSDTPFGYLHLGRMAGADVPAKLPLRLMDALEELCPYYSALSPGSGHAGFLTSCPVSELSYLRQVADGEHDPGDFYGRADWKKQMEEVRSIISSQADLRATWTAVESAREPRLLSVTGGAEAKDSWRLLVAIAWSFTWYGVPELHYGVELGFNGLCYKDLADRAAMSARMTEAGISKPVVEKLLSSCDYKLLGPGAVDRGFWRQDMFTGGPMRLGTALPLQQDGLEWTTSDFRASLQEAHGPHWCEDPLLNRESEVFWHTQALIRIRQSCPSLRSTYDLEAKATGINSSEQISYWKLPENASEDVTASSLLVVLAFASRPSTQPVRYSVPVWLGQTDGQAYVDLLHPDRMAVMDGRDGDTSLLLPGGLPQGHVSIFAPLDAVERDLMGHWLVCKGADLPLLRKDMCAQRPLVLWATRGVSLLWLLVPILVLILHCRSSIYISVVKKATRPSAPISEVKRLEPHHVLCAAIEYTIPERGVKVSAGGLGKALDQMLSEHPQCRLSLVHPMFGDCDYGDLEQISCINVIVDGKDQEVLVYTMESEANGIQRVWYILSHELFTERQKSSPYPFPMTKTRVLRYFSLWNQCVASLLGKLRPDIFHCMDYHAAVAPLYLEETLPMILVLHNADYMGVIETDFINDRFWKTSSAMRRLSLVFNLRIRVIRKYLVFEGRFNMLSASITYIREVQDGQGICAVSANYAADLKREKDLFRGLPCVLPLDNATQPAPDRGAAGVDKLQAMRFDAKAGLQRHCGLTQDPGAKILVFIGRWVKQKGVDHIALLAPHILRSHKEVQLVLAGPPDDACGLYAQELLAPLIPAFPGRLFVCTELFQLPNELRRGAHFCFTPSCSEPFGFVDVEFGLLAVPSVGCAVGGLGKMPGVYYRQQNADSPQMLLEAFFCAVDFALDMTDQQYWQLAKAATKATFPFILWRENLLEAYHRALSHFERGQMTFSNRLWATGVGPEAVHSAMSHRRNSRLRRMSSTSRVAQHMRVLDIDDATDFLAQPVSEERTHEILKTSMALAKGEIKDASEMQNNICQAEQRLSERSHITRWLMKPFCRGICLRIHLVIALCYVFSPVGETVLKKFQMRAIASNQLEESFLWSVFYCGAALGCLTWVSLSTGVPPNLLMASAQVMNILFFAVLPSLPETVFDSTWSVMAYIGLCGLQSSSRLLFLVWNFNEDFRGGFQVGSVAKRIGILESVRAGVGWLAESFSYQGLDVMNQHIVLLLSLASLILLFKAPNCYSAYVLPPSGFVAGLRSQKTFFLLLLSEMSNFLAIYPSQNFLHWFSMNGWTPSEISYFALAIAILSPFILSAAFYALHRMAIWGPWATRDFTCLIPPGCLLRAIALWDLGFLNFRSPSFVVAMLVSVLVDIARNAAIWCAILGILGNKWYALKGGYLCLFVVTLSSAFSPLVTHAIAFRACGTSPIYDAVNLDPSSDRASLGEATAWAVVPLASAAYLFQLLSMRYFNTDTVSYKGHGARTADGSEFGTDVSTYAISVREVKRKYRKAANININMNNDSPLDHPSSQEFVLEGILPPEVAETSPCPSDETDRSLPDEISLPQLEQTGSNHVGAMKSSLRCKFPEPLQSVVELEKREAVVLGDEEDEKGDEKDDKDEEKDEQKDEQAGIRLRSSGSAETCGSAGASSACSSIEHL</sequence>
<name>A0A813LTK7_POLGL</name>
<evidence type="ECO:0000313" key="7">
    <source>
        <dbReference type="Proteomes" id="UP000626109"/>
    </source>
</evidence>
<dbReference type="InterPro" id="IPR006047">
    <property type="entry name" value="GH13_cat_dom"/>
</dbReference>
<feature type="transmembrane region" description="Helical" evidence="4">
    <location>
        <begin position="2479"/>
        <end position="2499"/>
    </location>
</feature>
<gene>
    <name evidence="6" type="ORF">PGLA2088_LOCUS48736</name>
</gene>
<protein>
    <recommendedName>
        <fullName evidence="5">Glycosyl hydrolase family 13 catalytic domain-containing protein</fullName>
    </recommendedName>
</protein>
<dbReference type="Pfam" id="PF08323">
    <property type="entry name" value="Glyco_transf_5"/>
    <property type="match status" value="1"/>
</dbReference>
<dbReference type="Proteomes" id="UP000626109">
    <property type="component" value="Unassembled WGS sequence"/>
</dbReference>
<dbReference type="GO" id="GO:0005975">
    <property type="term" value="P:carbohydrate metabolic process"/>
    <property type="evidence" value="ECO:0007669"/>
    <property type="project" value="InterPro"/>
</dbReference>
<dbReference type="Pfam" id="PF00128">
    <property type="entry name" value="Alpha-amylase"/>
    <property type="match status" value="2"/>
</dbReference>
<feature type="domain" description="Glycosyl hydrolase family 13 catalytic" evidence="5">
    <location>
        <begin position="3"/>
        <end position="448"/>
    </location>
</feature>
<feature type="transmembrane region" description="Helical" evidence="4">
    <location>
        <begin position="2452"/>
        <end position="2472"/>
    </location>
</feature>
<feature type="transmembrane region" description="Helical" evidence="4">
    <location>
        <begin position="2616"/>
        <end position="2633"/>
    </location>
</feature>
<feature type="transmembrane region" description="Helical" evidence="4">
    <location>
        <begin position="2715"/>
        <end position="2741"/>
    </location>
</feature>
<evidence type="ECO:0000313" key="6">
    <source>
        <dbReference type="EMBL" id="CAE8737389.1"/>
    </source>
</evidence>
<proteinExistence type="predicted"/>
<keyword evidence="4" id="KW-0812">Transmembrane</keyword>
<dbReference type="InterPro" id="IPR017853">
    <property type="entry name" value="GH"/>
</dbReference>
<evidence type="ECO:0000256" key="3">
    <source>
        <dbReference type="SAM" id="MobiDB-lite"/>
    </source>
</evidence>
<keyword evidence="2" id="KW-0808">Transferase</keyword>
<dbReference type="EMBL" id="CAJNNW010036764">
    <property type="protein sequence ID" value="CAE8737389.1"/>
    <property type="molecule type" value="Genomic_DNA"/>
</dbReference>
<comment type="caution">
    <text evidence="6">The sequence shown here is derived from an EMBL/GenBank/DDBJ whole genome shotgun (WGS) entry which is preliminary data.</text>
</comment>
<dbReference type="InterPro" id="IPR013534">
    <property type="entry name" value="Starch_synth_cat_dom"/>
</dbReference>
<dbReference type="Gene3D" id="3.20.20.80">
    <property type="entry name" value="Glycosidases"/>
    <property type="match status" value="3"/>
</dbReference>
<evidence type="ECO:0000259" key="5">
    <source>
        <dbReference type="SMART" id="SM00642"/>
    </source>
</evidence>
<feature type="domain" description="Glycosyl hydrolase family 13 catalytic" evidence="5">
    <location>
        <begin position="1063"/>
        <end position="1523"/>
    </location>
</feature>
<feature type="region of interest" description="Disordered" evidence="3">
    <location>
        <begin position="2952"/>
        <end position="3010"/>
    </location>
</feature>
<accession>A0A813LTK7</accession>